<keyword evidence="2 8" id="KW-0808">Transferase</keyword>
<evidence type="ECO:0000256" key="3">
    <source>
        <dbReference type="ARBA" id="ARBA00022723"/>
    </source>
</evidence>
<feature type="domain" description="MobA-like NTP transferase" evidence="9">
    <location>
        <begin position="9"/>
        <end position="166"/>
    </location>
</feature>
<evidence type="ECO:0000313" key="10">
    <source>
        <dbReference type="EMBL" id="MBM7570944.1"/>
    </source>
</evidence>
<keyword evidence="6 8" id="KW-0342">GTP-binding</keyword>
<evidence type="ECO:0000256" key="4">
    <source>
        <dbReference type="ARBA" id="ARBA00022741"/>
    </source>
</evidence>
<dbReference type="CDD" id="cd02503">
    <property type="entry name" value="MobA"/>
    <property type="match status" value="1"/>
</dbReference>
<comment type="catalytic activity">
    <reaction evidence="8">
        <text>Mo-molybdopterin + GTP + H(+) = Mo-molybdopterin guanine dinucleotide + diphosphate</text>
        <dbReference type="Rhea" id="RHEA:34243"/>
        <dbReference type="ChEBI" id="CHEBI:15378"/>
        <dbReference type="ChEBI" id="CHEBI:33019"/>
        <dbReference type="ChEBI" id="CHEBI:37565"/>
        <dbReference type="ChEBI" id="CHEBI:71302"/>
        <dbReference type="ChEBI" id="CHEBI:71310"/>
        <dbReference type="EC" id="2.7.7.77"/>
    </reaction>
</comment>
<feature type="binding site" evidence="8">
    <location>
        <position position="73"/>
    </location>
    <ligand>
        <name>GTP</name>
        <dbReference type="ChEBI" id="CHEBI:37565"/>
    </ligand>
</feature>
<dbReference type="Gene3D" id="3.90.550.10">
    <property type="entry name" value="Spore Coat Polysaccharide Biosynthesis Protein SpsA, Chain A"/>
    <property type="match status" value="1"/>
</dbReference>
<keyword evidence="3 8" id="KW-0479">Metal-binding</keyword>
<dbReference type="EC" id="2.7.7.77" evidence="8"/>
<dbReference type="GO" id="GO:0061603">
    <property type="term" value="F:molybdenum cofactor guanylyltransferase activity"/>
    <property type="evidence" value="ECO:0007669"/>
    <property type="project" value="UniProtKB-EC"/>
</dbReference>
<feature type="binding site" evidence="8">
    <location>
        <position position="104"/>
    </location>
    <ligand>
        <name>Mg(2+)</name>
        <dbReference type="ChEBI" id="CHEBI:18420"/>
    </ligand>
</feature>
<dbReference type="InterPro" id="IPR013482">
    <property type="entry name" value="Molybde_CF_guanTrfase"/>
</dbReference>
<keyword evidence="11" id="KW-1185">Reference proteome</keyword>
<keyword evidence="4 8" id="KW-0547">Nucleotide-binding</keyword>
<dbReference type="SUPFAM" id="SSF53448">
    <property type="entry name" value="Nucleotide-diphospho-sugar transferases"/>
    <property type="match status" value="1"/>
</dbReference>
<evidence type="ECO:0000256" key="8">
    <source>
        <dbReference type="HAMAP-Rule" id="MF_00316"/>
    </source>
</evidence>
<feature type="binding site" evidence="8">
    <location>
        <begin position="12"/>
        <end position="14"/>
    </location>
    <ligand>
        <name>GTP</name>
        <dbReference type="ChEBI" id="CHEBI:37565"/>
    </ligand>
</feature>
<organism evidence="10 11">
    <name type="scientific">Aquibacillus albus</name>
    <dbReference type="NCBI Taxonomy" id="1168171"/>
    <lineage>
        <taxon>Bacteria</taxon>
        <taxon>Bacillati</taxon>
        <taxon>Bacillota</taxon>
        <taxon>Bacilli</taxon>
        <taxon>Bacillales</taxon>
        <taxon>Bacillaceae</taxon>
        <taxon>Aquibacillus</taxon>
    </lineage>
</organism>
<sequence length="194" mass="21810">MSKKNEVAGILLAGGQSRRFGSPKAFAERQGVPFYQYSLQVMTPFCSSVALVAHPEWRHLFRVDKNKITVIQDDPSFQGQGPLAGIFSGMTTLSANWYIILPVDVPFIEHWVLERLVSEIEGDIQAIIPVVSGKDQPLIAAYHCSVKNKIKNLLINGSRSMQSLLSEINVKKIEINRERAFININSRDDYDNHL</sequence>
<dbReference type="InterPro" id="IPR029044">
    <property type="entry name" value="Nucleotide-diphossugar_trans"/>
</dbReference>
<keyword evidence="10" id="KW-0548">Nucleotidyltransferase</keyword>
<dbReference type="PANTHER" id="PTHR19136">
    <property type="entry name" value="MOLYBDENUM COFACTOR GUANYLYLTRANSFERASE"/>
    <property type="match status" value="1"/>
</dbReference>
<evidence type="ECO:0000256" key="6">
    <source>
        <dbReference type="ARBA" id="ARBA00023134"/>
    </source>
</evidence>
<dbReference type="RefSeq" id="WP_204498354.1">
    <property type="nucleotide sequence ID" value="NZ_JAFBDR010000006.1"/>
</dbReference>
<accession>A0ABS2MYM5</accession>
<comment type="domain">
    <text evidence="8">The N-terminal domain determines nucleotide recognition and specific binding, while the C-terminal domain determines the specific binding to the target protein.</text>
</comment>
<evidence type="ECO:0000256" key="5">
    <source>
        <dbReference type="ARBA" id="ARBA00022842"/>
    </source>
</evidence>
<reference evidence="10 11" key="1">
    <citation type="submission" date="2021-01" db="EMBL/GenBank/DDBJ databases">
        <title>Genomic Encyclopedia of Type Strains, Phase IV (KMG-IV): sequencing the most valuable type-strain genomes for metagenomic binning, comparative biology and taxonomic classification.</title>
        <authorList>
            <person name="Goeker M."/>
        </authorList>
    </citation>
    <scope>NUCLEOTIDE SEQUENCE [LARGE SCALE GENOMIC DNA]</scope>
    <source>
        <strain evidence="10 11">DSM 23711</strain>
    </source>
</reference>
<feature type="binding site" evidence="8">
    <location>
        <position position="24"/>
    </location>
    <ligand>
        <name>GTP</name>
        <dbReference type="ChEBI" id="CHEBI:37565"/>
    </ligand>
</feature>
<dbReference type="PANTHER" id="PTHR19136:SF81">
    <property type="entry name" value="MOLYBDENUM COFACTOR GUANYLYLTRANSFERASE"/>
    <property type="match status" value="1"/>
</dbReference>
<keyword evidence="1 8" id="KW-0963">Cytoplasm</keyword>
<proteinExistence type="inferred from homology"/>
<evidence type="ECO:0000256" key="7">
    <source>
        <dbReference type="ARBA" id="ARBA00023150"/>
    </source>
</evidence>
<comment type="similarity">
    <text evidence="8">Belongs to the MobA family.</text>
</comment>
<comment type="caution">
    <text evidence="10">The sequence shown here is derived from an EMBL/GenBank/DDBJ whole genome shotgun (WGS) entry which is preliminary data.</text>
</comment>
<keyword evidence="5 8" id="KW-0460">Magnesium</keyword>
<dbReference type="Proteomes" id="UP001296943">
    <property type="component" value="Unassembled WGS sequence"/>
</dbReference>
<comment type="subcellular location">
    <subcellularLocation>
        <location evidence="8">Cytoplasm</location>
    </subcellularLocation>
</comment>
<evidence type="ECO:0000256" key="2">
    <source>
        <dbReference type="ARBA" id="ARBA00022679"/>
    </source>
</evidence>
<feature type="binding site" evidence="8">
    <location>
        <position position="104"/>
    </location>
    <ligand>
        <name>GTP</name>
        <dbReference type="ChEBI" id="CHEBI:37565"/>
    </ligand>
</feature>
<gene>
    <name evidence="8" type="primary">mobA</name>
    <name evidence="10" type="ORF">JOC48_001424</name>
</gene>
<evidence type="ECO:0000256" key="1">
    <source>
        <dbReference type="ARBA" id="ARBA00022490"/>
    </source>
</evidence>
<dbReference type="EMBL" id="JAFBDR010000006">
    <property type="protein sequence ID" value="MBM7570944.1"/>
    <property type="molecule type" value="Genomic_DNA"/>
</dbReference>
<dbReference type="InterPro" id="IPR025877">
    <property type="entry name" value="MobA-like_NTP_Trfase"/>
</dbReference>
<dbReference type="Pfam" id="PF12804">
    <property type="entry name" value="NTP_transf_3"/>
    <property type="match status" value="1"/>
</dbReference>
<dbReference type="HAMAP" id="MF_00316">
    <property type="entry name" value="MobA"/>
    <property type="match status" value="1"/>
</dbReference>
<evidence type="ECO:0000313" key="11">
    <source>
        <dbReference type="Proteomes" id="UP001296943"/>
    </source>
</evidence>
<evidence type="ECO:0000259" key="9">
    <source>
        <dbReference type="Pfam" id="PF12804"/>
    </source>
</evidence>
<protein>
    <recommendedName>
        <fullName evidence="8">Probable molybdenum cofactor guanylyltransferase</fullName>
        <shortName evidence="8">MoCo guanylyltransferase</shortName>
        <ecNumber evidence="8">2.7.7.77</ecNumber>
    </recommendedName>
    <alternativeName>
        <fullName evidence="8">GTP:molybdopterin guanylyltransferase</fullName>
    </alternativeName>
    <alternativeName>
        <fullName evidence="8">Mo-MPT guanylyltransferase</fullName>
    </alternativeName>
    <alternativeName>
        <fullName evidence="8">Molybdopterin guanylyltransferase</fullName>
    </alternativeName>
    <alternativeName>
        <fullName evidence="8">Molybdopterin-guanine dinucleotide synthase</fullName>
        <shortName evidence="8">MGD synthase</shortName>
    </alternativeName>
</protein>
<name>A0ABS2MYM5_9BACI</name>
<keyword evidence="7 8" id="KW-0501">Molybdenum cofactor biosynthesis</keyword>
<comment type="caution">
    <text evidence="8">Lacks conserved residue(s) required for the propagation of feature annotation.</text>
</comment>
<comment type="cofactor">
    <cofactor evidence="8">
        <name>Mg(2+)</name>
        <dbReference type="ChEBI" id="CHEBI:18420"/>
    </cofactor>
</comment>
<comment type="function">
    <text evidence="8">Transfers a GMP moiety from GTP to Mo-molybdopterin (Mo-MPT) cofactor (Moco or molybdenum cofactor) to form Mo-molybdopterin guanine dinucleotide (Mo-MGD) cofactor.</text>
</comment>